<gene>
    <name evidence="7" type="ORF">KUF71_009965</name>
</gene>
<keyword evidence="8" id="KW-1185">Reference proteome</keyword>
<keyword evidence="4 5" id="KW-0238">DNA-binding</keyword>
<dbReference type="GO" id="GO:0003677">
    <property type="term" value="F:DNA binding"/>
    <property type="evidence" value="ECO:0007669"/>
    <property type="project" value="UniProtKB-UniRule"/>
</dbReference>
<evidence type="ECO:0000256" key="3">
    <source>
        <dbReference type="ARBA" id="ARBA00022833"/>
    </source>
</evidence>
<dbReference type="InterPro" id="IPR038441">
    <property type="entry name" value="THAP_Znf_sf"/>
</dbReference>
<dbReference type="SUPFAM" id="SSF57716">
    <property type="entry name" value="Glucocorticoid receptor-like (DNA-binding domain)"/>
    <property type="match status" value="1"/>
</dbReference>
<keyword evidence="2 5" id="KW-0863">Zinc-finger</keyword>
<dbReference type="Pfam" id="PF21788">
    <property type="entry name" value="TNP-like_GBD"/>
    <property type="match status" value="1"/>
</dbReference>
<dbReference type="InterPro" id="IPR048366">
    <property type="entry name" value="TNP-like_GBD"/>
</dbReference>
<organism evidence="7 8">
    <name type="scientific">Frankliniella fusca</name>
    <dbReference type="NCBI Taxonomy" id="407009"/>
    <lineage>
        <taxon>Eukaryota</taxon>
        <taxon>Metazoa</taxon>
        <taxon>Ecdysozoa</taxon>
        <taxon>Arthropoda</taxon>
        <taxon>Hexapoda</taxon>
        <taxon>Insecta</taxon>
        <taxon>Pterygota</taxon>
        <taxon>Neoptera</taxon>
        <taxon>Paraneoptera</taxon>
        <taxon>Thysanoptera</taxon>
        <taxon>Terebrantia</taxon>
        <taxon>Thripoidea</taxon>
        <taxon>Thripidae</taxon>
        <taxon>Frankliniella</taxon>
    </lineage>
</organism>
<keyword evidence="1" id="KW-0479">Metal-binding</keyword>
<dbReference type="SMART" id="SM00980">
    <property type="entry name" value="THAP"/>
    <property type="match status" value="1"/>
</dbReference>
<feature type="domain" description="THAP-type" evidence="6">
    <location>
        <begin position="1"/>
        <end position="83"/>
    </location>
</feature>
<evidence type="ECO:0000256" key="1">
    <source>
        <dbReference type="ARBA" id="ARBA00022723"/>
    </source>
</evidence>
<keyword evidence="3" id="KW-0862">Zinc</keyword>
<comment type="caution">
    <text evidence="7">The sequence shown here is derived from an EMBL/GenBank/DDBJ whole genome shotgun (WGS) entry which is preliminary data.</text>
</comment>
<evidence type="ECO:0000256" key="4">
    <source>
        <dbReference type="ARBA" id="ARBA00023125"/>
    </source>
</evidence>
<protein>
    <submittedName>
        <fullName evidence="7">Transposable element P transposase</fullName>
    </submittedName>
</protein>
<dbReference type="InterPro" id="IPR006612">
    <property type="entry name" value="THAP_Znf"/>
</dbReference>
<evidence type="ECO:0000256" key="5">
    <source>
        <dbReference type="PROSITE-ProRule" id="PRU00309"/>
    </source>
</evidence>
<dbReference type="Pfam" id="PF05485">
    <property type="entry name" value="THAP"/>
    <property type="match status" value="1"/>
</dbReference>
<dbReference type="Gene3D" id="6.20.210.20">
    <property type="entry name" value="THAP domain"/>
    <property type="match status" value="1"/>
</dbReference>
<reference evidence="7" key="1">
    <citation type="submission" date="2021-07" db="EMBL/GenBank/DDBJ databases">
        <authorList>
            <person name="Catto M.A."/>
            <person name="Jacobson A."/>
            <person name="Kennedy G."/>
            <person name="Labadie P."/>
            <person name="Hunt B.G."/>
            <person name="Srinivasan R."/>
        </authorList>
    </citation>
    <scope>NUCLEOTIDE SEQUENCE</scope>
    <source>
        <strain evidence="7">PL_HMW_Pooled</strain>
        <tissue evidence="7">Head</tissue>
    </source>
</reference>
<dbReference type="AlphaFoldDB" id="A0AAE1HGE7"/>
<dbReference type="GO" id="GO:0008270">
    <property type="term" value="F:zinc ion binding"/>
    <property type="evidence" value="ECO:0007669"/>
    <property type="project" value="UniProtKB-KW"/>
</dbReference>
<accession>A0AAE1HGE7</accession>
<evidence type="ECO:0000259" key="6">
    <source>
        <dbReference type="PROSITE" id="PS50950"/>
    </source>
</evidence>
<dbReference type="PROSITE" id="PS50950">
    <property type="entry name" value="ZF_THAP"/>
    <property type="match status" value="1"/>
</dbReference>
<dbReference type="InterPro" id="IPR048365">
    <property type="entry name" value="TNP-like_RNaseH_N"/>
</dbReference>
<dbReference type="Pfam" id="PF21787">
    <property type="entry name" value="TNP-like_RNaseH_N"/>
    <property type="match status" value="1"/>
</dbReference>
<evidence type="ECO:0000256" key="2">
    <source>
        <dbReference type="ARBA" id="ARBA00022771"/>
    </source>
</evidence>
<evidence type="ECO:0000313" key="8">
    <source>
        <dbReference type="Proteomes" id="UP001219518"/>
    </source>
</evidence>
<sequence>MGGSSCSVFGCKSTSLKNKDLSFIRIPKTRAEKWRVLLGNDALRDLTIDQLYKRRVCAKHFEDSDFKNVRRDSVNWNVDPSLHLPAPLTPLLEEQCVDDPPPTVQMAPADKEAFTVLNEPPHIQGAAVESMNMDVEQISVEASETVAIDQVPTHGSNIAEDINNNFNKIIQSSTILIDHSYTEHSAVMLDEQHIPPDGPSSRKQMLASVPRVQPVHQTPLVSTLLHTARNTRSSLLDLKRRYLKKCQEMKVLKRNQEENALLVLKNKISPSLFKILKCQIRNYNRKPRGRRYTQDEKVFFLGMHQNGPKAYRSSPWIKPTQQTVRTALQELGLKPGINPILISALKTRADGMQEEKKEVLLVFDETAAKVKFVYCQKTDEIKGYSDLGDGVKRALPGEELMVAMVRCIFGNWKQPLAFFYTNKKLNASDFKKIFTDCITAVLSTGLRVRSMVTDGLTKNGAAVKALGATLESPYFFINDRKIYALSDVPHLLKSLRNALMLYWLRLKDGTLVKKEYIDEFVRLDMQMTPRLVKNITETHLNPNTFQKMSVPLAAQLLNRKIAAGIMVYSLFSLPQEATYTAKFCERIHNFFDSWNGIVVDDENTETYKKAFTDNSGHLKLWEEMYEEIKHWTFIGSTNLQFPRNFLIAMQAVSQLYFDLKSEGYEFLPVGHINQDCLENFFSVLRALGGHRHTIALNEVPSLFASALIRNLTTSVKGKNCRDDNALNLVHLQALLDAARAAKEQRAKEISEAEPEDTTFYFFEPPTPVVEETEGVEEEEMEEDVEEEGLLGEENRDMQRASYESKRPLLSLEENAVTPNPILTTQEFCDKVLQGMGSINSASVAAPLIRKHSTAINCSECSKLLLTSPEFPLHALHTFGSTANTFNQLQPSKNITKCVEDIYRSAFETVPKISHTSGVMASFQDVVKSLPSVRAFQLCPHHEDRREAIVRDISCAALNDVVLSINQTYKMKKQQKKSRKYQVVSHQ</sequence>
<dbReference type="EMBL" id="JAHWGI010001020">
    <property type="protein sequence ID" value="KAK3920728.1"/>
    <property type="molecule type" value="Genomic_DNA"/>
</dbReference>
<dbReference type="Proteomes" id="UP001219518">
    <property type="component" value="Unassembled WGS sequence"/>
</dbReference>
<reference evidence="7" key="2">
    <citation type="journal article" date="2023" name="BMC Genomics">
        <title>Pest status, molecular evolution, and epigenetic factors derived from the genome assembly of Frankliniella fusca, a thysanopteran phytovirus vector.</title>
        <authorList>
            <person name="Catto M.A."/>
            <person name="Labadie P.E."/>
            <person name="Jacobson A.L."/>
            <person name="Kennedy G.G."/>
            <person name="Srinivasan R."/>
            <person name="Hunt B.G."/>
        </authorList>
    </citation>
    <scope>NUCLEOTIDE SEQUENCE</scope>
    <source>
        <strain evidence="7">PL_HMW_Pooled</strain>
    </source>
</reference>
<evidence type="ECO:0000313" key="7">
    <source>
        <dbReference type="EMBL" id="KAK3920728.1"/>
    </source>
</evidence>
<proteinExistence type="predicted"/>
<name>A0AAE1HGE7_9NEOP</name>